<comment type="caution">
    <text evidence="2">The sequence shown here is derived from an EMBL/GenBank/DDBJ whole genome shotgun (WGS) entry which is preliminary data.</text>
</comment>
<dbReference type="SMR" id="A0A8H6BTL5"/>
<feature type="region of interest" description="Disordered" evidence="1">
    <location>
        <begin position="68"/>
        <end position="97"/>
    </location>
</feature>
<reference evidence="2 3" key="1">
    <citation type="submission" date="2020-03" db="EMBL/GenBank/DDBJ databases">
        <title>FDA dAtabase for Regulatory Grade micrObial Sequences (FDA-ARGOS): Supporting development and validation of Infectious Disease Dx tests.</title>
        <authorList>
            <person name="Campos J."/>
            <person name="Goldberg B."/>
            <person name="Tallon L."/>
            <person name="Sadzewicz L."/>
            <person name="Vavikolanu K."/>
            <person name="Mehta A."/>
            <person name="Aluvathingal J."/>
            <person name="Nadendla S."/>
            <person name="Nandy P."/>
            <person name="Geyer C."/>
            <person name="Yan Y."/>
            <person name="Sichtig H."/>
        </authorList>
    </citation>
    <scope>NUCLEOTIDE SEQUENCE [LARGE SCALE GENOMIC DNA]</scope>
    <source>
        <strain evidence="2 3">FDAARGOS_656</strain>
    </source>
</reference>
<evidence type="ECO:0000256" key="1">
    <source>
        <dbReference type="SAM" id="MobiDB-lite"/>
    </source>
</evidence>
<feature type="region of interest" description="Disordered" evidence="1">
    <location>
        <begin position="191"/>
        <end position="216"/>
    </location>
</feature>
<protein>
    <submittedName>
        <fullName evidence="2">Uncharacterized protein</fullName>
    </submittedName>
</protein>
<organism evidence="2 3">
    <name type="scientific">Candida albicans</name>
    <name type="common">Yeast</name>
    <dbReference type="NCBI Taxonomy" id="5476"/>
    <lineage>
        <taxon>Eukaryota</taxon>
        <taxon>Fungi</taxon>
        <taxon>Dikarya</taxon>
        <taxon>Ascomycota</taxon>
        <taxon>Saccharomycotina</taxon>
        <taxon>Pichiomycetes</taxon>
        <taxon>Debaryomycetaceae</taxon>
        <taxon>Candida/Lodderomyces clade</taxon>
        <taxon>Candida</taxon>
    </lineage>
</organism>
<dbReference type="Proteomes" id="UP000536275">
    <property type="component" value="Unassembled WGS sequence"/>
</dbReference>
<dbReference type="OMA" id="SINWMIS"/>
<sequence>MVTASELNQLNVWNDKIEESTSCPESYIPDSISWMFGSSKICNTNNSSPTTNLRNKRLHYLFKNHGSTSKDQALNEKKNSSSNGSVKEGADSSIDYPTTQLNTHELTSKLELELVESSFLEYGINKVTTRESSHQGKERDCSFDSKTCDINCLNSISIGNSLPSEAEGSSFLQSTRDIESENFTAAPHQEFNTQMGHSPENMSIHSNPRKHRRDNNNMVYNCPKPVKRFKSKSQCDLVFPNLNFRNSG</sequence>
<evidence type="ECO:0000313" key="3">
    <source>
        <dbReference type="Proteomes" id="UP000536275"/>
    </source>
</evidence>
<dbReference type="EMBL" id="JABWAD010000061">
    <property type="protein sequence ID" value="KAF6063180.1"/>
    <property type="molecule type" value="Genomic_DNA"/>
</dbReference>
<proteinExistence type="predicted"/>
<evidence type="ECO:0000313" key="2">
    <source>
        <dbReference type="EMBL" id="KAF6063180.1"/>
    </source>
</evidence>
<feature type="compositionally biased region" description="Polar residues" evidence="1">
    <location>
        <begin position="191"/>
        <end position="206"/>
    </location>
</feature>
<gene>
    <name evidence="2" type="ORF">FOB64_006183</name>
</gene>
<name>A0A8H6BTL5_CANAX</name>
<dbReference type="AlphaFoldDB" id="A0A8H6BTL5"/>
<accession>A0A8H6BTL5</accession>